<feature type="transmembrane region" description="Helical" evidence="5">
    <location>
        <begin position="55"/>
        <end position="74"/>
    </location>
</feature>
<evidence type="ECO:0000313" key="7">
    <source>
        <dbReference type="Proteomes" id="UP000079169"/>
    </source>
</evidence>
<feature type="transmembrane region" description="Helical" evidence="5">
    <location>
        <begin position="140"/>
        <end position="161"/>
    </location>
</feature>
<dbReference type="KEGG" id="dci:103507120"/>
<dbReference type="InterPro" id="IPR005829">
    <property type="entry name" value="Sugar_transporter_CS"/>
</dbReference>
<feature type="transmembrane region" description="Helical" evidence="5">
    <location>
        <begin position="81"/>
        <end position="101"/>
    </location>
</feature>
<accession>A0A1S3CXE4</accession>
<dbReference type="PROSITE" id="PS00217">
    <property type="entry name" value="SUGAR_TRANSPORT_2"/>
    <property type="match status" value="1"/>
</dbReference>
<feature type="transmembrane region" description="Helical" evidence="5">
    <location>
        <begin position="295"/>
        <end position="316"/>
    </location>
</feature>
<dbReference type="Pfam" id="PF00083">
    <property type="entry name" value="Sugar_tr"/>
    <property type="match status" value="1"/>
</dbReference>
<dbReference type="SUPFAM" id="SSF103473">
    <property type="entry name" value="MFS general substrate transporter"/>
    <property type="match status" value="1"/>
</dbReference>
<dbReference type="FunFam" id="1.20.1250.20:FF:000249">
    <property type="entry name" value="facilitated trehalose transporter Tret1"/>
    <property type="match status" value="1"/>
</dbReference>
<dbReference type="InterPro" id="IPR003663">
    <property type="entry name" value="Sugar/inositol_transpt"/>
</dbReference>
<dbReference type="InterPro" id="IPR020846">
    <property type="entry name" value="MFS_dom"/>
</dbReference>
<dbReference type="RefSeq" id="XP_008469792.1">
    <property type="nucleotide sequence ID" value="XM_008471570.3"/>
</dbReference>
<evidence type="ECO:0000256" key="1">
    <source>
        <dbReference type="ARBA" id="ARBA00004141"/>
    </source>
</evidence>
<gene>
    <name evidence="8" type="primary">LOC103507120</name>
</gene>
<evidence type="ECO:0000259" key="6">
    <source>
        <dbReference type="PROSITE" id="PS50850"/>
    </source>
</evidence>
<evidence type="ECO:0000256" key="5">
    <source>
        <dbReference type="SAM" id="Phobius"/>
    </source>
</evidence>
<feature type="transmembrane region" description="Helical" evidence="5">
    <location>
        <begin position="167"/>
        <end position="185"/>
    </location>
</feature>
<dbReference type="PROSITE" id="PS50850">
    <property type="entry name" value="MFS"/>
    <property type="match status" value="1"/>
</dbReference>
<dbReference type="PANTHER" id="PTHR48021">
    <property type="match status" value="1"/>
</dbReference>
<organism evidence="7 8">
    <name type="scientific">Diaphorina citri</name>
    <name type="common">Asian citrus psyllid</name>
    <dbReference type="NCBI Taxonomy" id="121845"/>
    <lineage>
        <taxon>Eukaryota</taxon>
        <taxon>Metazoa</taxon>
        <taxon>Ecdysozoa</taxon>
        <taxon>Arthropoda</taxon>
        <taxon>Hexapoda</taxon>
        <taxon>Insecta</taxon>
        <taxon>Pterygota</taxon>
        <taxon>Neoptera</taxon>
        <taxon>Paraneoptera</taxon>
        <taxon>Hemiptera</taxon>
        <taxon>Sternorrhyncha</taxon>
        <taxon>Psylloidea</taxon>
        <taxon>Psyllidae</taxon>
        <taxon>Diaphorininae</taxon>
        <taxon>Diaphorina</taxon>
    </lineage>
</organism>
<dbReference type="STRING" id="121845.A0A1S3CXE4"/>
<comment type="subcellular location">
    <subcellularLocation>
        <location evidence="1">Membrane</location>
        <topology evidence="1">Multi-pass membrane protein</topology>
    </subcellularLocation>
</comment>
<dbReference type="InterPro" id="IPR005828">
    <property type="entry name" value="MFS_sugar_transport-like"/>
</dbReference>
<dbReference type="GO" id="GO:0022857">
    <property type="term" value="F:transmembrane transporter activity"/>
    <property type="evidence" value="ECO:0007669"/>
    <property type="project" value="InterPro"/>
</dbReference>
<evidence type="ECO:0000256" key="3">
    <source>
        <dbReference type="ARBA" id="ARBA00022989"/>
    </source>
</evidence>
<dbReference type="OMA" id="LQCTSFQ"/>
<keyword evidence="3 5" id="KW-1133">Transmembrane helix</keyword>
<dbReference type="AlphaFoldDB" id="A0A1S3CXE4"/>
<dbReference type="PRINTS" id="PR00171">
    <property type="entry name" value="SUGRTRNSPORT"/>
</dbReference>
<dbReference type="GeneID" id="103507120"/>
<feature type="transmembrane region" description="Helical" evidence="5">
    <location>
        <begin position="349"/>
        <end position="370"/>
    </location>
</feature>
<proteinExistence type="predicted"/>
<dbReference type="PANTHER" id="PTHR48021:SF68">
    <property type="entry name" value="MAJOR FACILITATOR SUPERFAMILY (MFS) PROFILE DOMAIN-CONTAINING PROTEIN"/>
    <property type="match status" value="1"/>
</dbReference>
<name>A0A1S3CXE4_DIACI</name>
<dbReference type="InterPro" id="IPR050549">
    <property type="entry name" value="MFS_Trehalose_Transporter"/>
</dbReference>
<evidence type="ECO:0000256" key="4">
    <source>
        <dbReference type="ARBA" id="ARBA00023136"/>
    </source>
</evidence>
<feature type="domain" description="Major facilitator superfamily (MFS) profile" evidence="6">
    <location>
        <begin position="9"/>
        <end position="444"/>
    </location>
</feature>
<feature type="transmembrane region" description="Helical" evidence="5">
    <location>
        <begin position="323"/>
        <end position="343"/>
    </location>
</feature>
<dbReference type="Gene3D" id="1.20.1250.20">
    <property type="entry name" value="MFS general substrate transporter like domains"/>
    <property type="match status" value="1"/>
</dbReference>
<evidence type="ECO:0000313" key="8">
    <source>
        <dbReference type="RefSeq" id="XP_008469792.1"/>
    </source>
</evidence>
<reference evidence="8" key="1">
    <citation type="submission" date="2025-08" db="UniProtKB">
        <authorList>
            <consortium name="RefSeq"/>
        </authorList>
    </citation>
    <scope>IDENTIFICATION</scope>
</reference>
<evidence type="ECO:0000256" key="2">
    <source>
        <dbReference type="ARBA" id="ARBA00022692"/>
    </source>
</evidence>
<protein>
    <submittedName>
        <fullName evidence="8">Facilitated trehalose transporter Tret1-like</fullName>
    </submittedName>
</protein>
<feature type="transmembrane region" description="Helical" evidence="5">
    <location>
        <begin position="391"/>
        <end position="416"/>
    </location>
</feature>
<feature type="transmembrane region" description="Helical" evidence="5">
    <location>
        <begin position="422"/>
        <end position="440"/>
    </location>
</feature>
<dbReference type="Proteomes" id="UP000079169">
    <property type="component" value="Unplaced"/>
</dbReference>
<keyword evidence="2 5" id="KW-0812">Transmembrane</keyword>
<feature type="transmembrane region" description="Helical" evidence="5">
    <location>
        <begin position="259"/>
        <end position="283"/>
    </location>
</feature>
<sequence length="473" mass="52010">MCSSFGFKRQLIAAGGPLTATLAAGSAGAYSAVLLPQLESANSTIPITPEDGTWIASMASLPTFIACILGSFLMEMYGRRLTNLVLCIPFIMGWVIISLATEVWVILAGRFLTGFALGLSSPVALVYIAETTEPKYRGVLSALLCTAVAIGIFTAHLLGTFLHWKTTSAVCALFPCASFIFAYFTPESPPWLASKGFTVQAQQAFYWLRGHTAESEFEFKSMLNHAERSTITKSENMTDKKKKLEWKKNILCTEFLKPLAIILVFFFVQQFSGLNTLIFYTVGISKEVSPDVNEYTATIVIDIVRVVMAFVTCGLLRIFGRRPLALLSCLGTCLSLLGVASILKFMQGLLPSFMPVILLMFYMVFVSIGLQQLPWMMIGELFPQATRELGSGISTCFAFLTLFVVVKTGPLLFLSIGTPETFGLYGCITAFGFVFLYIFLPETKNKTLQQIEDDFKSKTMEVGTEDEKTAALK</sequence>
<dbReference type="InterPro" id="IPR036259">
    <property type="entry name" value="MFS_trans_sf"/>
</dbReference>
<dbReference type="PaxDb" id="121845-A0A1S3CXE4"/>
<keyword evidence="4 5" id="KW-0472">Membrane</keyword>
<dbReference type="GO" id="GO:0016020">
    <property type="term" value="C:membrane"/>
    <property type="evidence" value="ECO:0007669"/>
    <property type="project" value="UniProtKB-SubCell"/>
</dbReference>
<keyword evidence="7" id="KW-1185">Reference proteome</keyword>
<feature type="transmembrane region" description="Helical" evidence="5">
    <location>
        <begin position="107"/>
        <end position="128"/>
    </location>
</feature>